<evidence type="ECO:0008006" key="3">
    <source>
        <dbReference type="Google" id="ProtNLM"/>
    </source>
</evidence>
<dbReference type="EMBL" id="JACGCI010000018">
    <property type="protein sequence ID" value="KAF6758708.1"/>
    <property type="molecule type" value="Genomic_DNA"/>
</dbReference>
<reference evidence="1 2" key="1">
    <citation type="submission" date="2020-07" db="EMBL/GenBank/DDBJ databases">
        <title>Comparative genomics of pyrophilous fungi reveals a link between fire events and developmental genes.</title>
        <authorList>
            <consortium name="DOE Joint Genome Institute"/>
            <person name="Steindorff A.S."/>
            <person name="Carver A."/>
            <person name="Calhoun S."/>
            <person name="Stillman K."/>
            <person name="Liu H."/>
            <person name="Lipzen A."/>
            <person name="Pangilinan J."/>
            <person name="Labutti K."/>
            <person name="Bruns T.D."/>
            <person name="Grigoriev I.V."/>
        </authorList>
    </citation>
    <scope>NUCLEOTIDE SEQUENCE [LARGE SCALE GENOMIC DNA]</scope>
    <source>
        <strain evidence="1 2">CBS 144469</strain>
    </source>
</reference>
<name>A0A8H6I733_9AGAR</name>
<sequence>MSAKLAYQKPSVTLPEIPPEIWIEILRQATDVPDSLEHPQLLVDPKHSYMFRLSGPATRRHKAALITKRYIVLVCREWYAIGMPFLYEHISITRPRHVHQLAETLMTRGEVRAPLAFGCFVKRLDMTAMALDPVDWSDEGCGTSLRQVLDLTPNLVTLNISSTRSLLRQIERIPRAAIPGLRNLNWTRTGALSETGLNLFYTELLDSHPHIENLNLISQCPNPHFEDKDSHTWPSIRRLNCFPFPLIEGTHQFFPGSFPNLKDAFVIVGFDGLATLDSFCVAHGRLLKVIHLYDYGPWRSSDLTQVFLSLRDWCPMLEEINFTSPHSSVVPSWAGASTVAHQGVHTVGFHASMYQLSKQQAKAFLRNIISWAQSPATPNARTLRLISEENILHLQSKHPKLFNKFLKDCVSLGEVVLDNFQMPLHPKNDEL</sequence>
<dbReference type="AlphaFoldDB" id="A0A8H6I733"/>
<evidence type="ECO:0000313" key="1">
    <source>
        <dbReference type="EMBL" id="KAF6758708.1"/>
    </source>
</evidence>
<comment type="caution">
    <text evidence="1">The sequence shown here is derived from an EMBL/GenBank/DDBJ whole genome shotgun (WGS) entry which is preliminary data.</text>
</comment>
<dbReference type="OrthoDB" id="3232644at2759"/>
<dbReference type="SUPFAM" id="SSF52047">
    <property type="entry name" value="RNI-like"/>
    <property type="match status" value="1"/>
</dbReference>
<keyword evidence="2" id="KW-1185">Reference proteome</keyword>
<dbReference type="InterPro" id="IPR032675">
    <property type="entry name" value="LRR_dom_sf"/>
</dbReference>
<organism evidence="1 2">
    <name type="scientific">Ephemerocybe angulata</name>
    <dbReference type="NCBI Taxonomy" id="980116"/>
    <lineage>
        <taxon>Eukaryota</taxon>
        <taxon>Fungi</taxon>
        <taxon>Dikarya</taxon>
        <taxon>Basidiomycota</taxon>
        <taxon>Agaricomycotina</taxon>
        <taxon>Agaricomycetes</taxon>
        <taxon>Agaricomycetidae</taxon>
        <taxon>Agaricales</taxon>
        <taxon>Agaricineae</taxon>
        <taxon>Psathyrellaceae</taxon>
        <taxon>Ephemerocybe</taxon>
    </lineage>
</organism>
<evidence type="ECO:0000313" key="2">
    <source>
        <dbReference type="Proteomes" id="UP000521943"/>
    </source>
</evidence>
<proteinExistence type="predicted"/>
<feature type="non-terminal residue" evidence="1">
    <location>
        <position position="1"/>
    </location>
</feature>
<accession>A0A8H6I733</accession>
<dbReference type="Gene3D" id="3.80.10.10">
    <property type="entry name" value="Ribonuclease Inhibitor"/>
    <property type="match status" value="1"/>
</dbReference>
<dbReference type="Proteomes" id="UP000521943">
    <property type="component" value="Unassembled WGS sequence"/>
</dbReference>
<protein>
    <recommendedName>
        <fullName evidence="3">F-box domain-containing protein</fullName>
    </recommendedName>
</protein>
<gene>
    <name evidence="1" type="ORF">DFP72DRAFT_1167518</name>
</gene>